<dbReference type="EMBL" id="CP134146">
    <property type="protein sequence ID" value="WNC67290.1"/>
    <property type="molecule type" value="Genomic_DNA"/>
</dbReference>
<dbReference type="NCBIfam" id="TIGR00785">
    <property type="entry name" value="dass"/>
    <property type="match status" value="1"/>
</dbReference>
<comment type="subcellular location">
    <subcellularLocation>
        <location evidence="1">Membrane</location>
        <topology evidence="1">Multi-pass membrane protein</topology>
    </subcellularLocation>
</comment>
<dbReference type="CDD" id="cd01115">
    <property type="entry name" value="SLC13_permease"/>
    <property type="match status" value="1"/>
</dbReference>
<gene>
    <name evidence="8" type="ORF">RI845_12250</name>
</gene>
<sequence length="456" mass="49203">MRRHHFIYLSPIAALLFYFLLLNLGFESKAAITGGITLLTVMFWVTEAIPIPATSIIPFALLPMFNIVDHKTVASALGSHVILLLMGAFMLSKALEKSNAHERLAVYMVKLVGVSSGRRLVFGFMFAAAMLSMWISNTATVLIMLPMALAILSHVDNPKLKVALILGIAYASSVGGIGTLIGTPPNVIFMGIYEEQTGTEFGFVQWMKIGVPVVLVAIPIMALWLTRNVHLQEKIVLPELGPWRSEERRTLFVFAFTALAWITRKEPFGGWSSLFEIPMVGDSTVALAAVVLMFAIPNGKGSRLLDWDSAKTIPWGMLLLFAGGIALAKGFVASGLSDMLGQWLTSLANLPLFLMLLTICLVVTYLTEITSNTATATLLMPILAVAAISSGYDAKMFMIPAAMCASCAFMLPVATAPNAIAYGTGEIEIKQMVTEGAILSVLIATVVAMMCYLLLG</sequence>
<dbReference type="Pfam" id="PF03600">
    <property type="entry name" value="CitMHS"/>
    <property type="match status" value="1"/>
</dbReference>
<feature type="transmembrane region" description="Helical" evidence="6">
    <location>
        <begin position="6"/>
        <end position="26"/>
    </location>
</feature>
<feature type="transmembrane region" description="Helical" evidence="6">
    <location>
        <begin position="203"/>
        <end position="226"/>
    </location>
</feature>
<feature type="transmembrane region" description="Helical" evidence="6">
    <location>
        <begin position="38"/>
        <end position="61"/>
    </location>
</feature>
<feature type="domain" description="Citrate transporter-like" evidence="7">
    <location>
        <begin position="41"/>
        <end position="391"/>
    </location>
</feature>
<accession>A0ABY9TER4</accession>
<feature type="transmembrane region" description="Helical" evidence="6">
    <location>
        <begin position="317"/>
        <end position="337"/>
    </location>
</feature>
<feature type="transmembrane region" description="Helical" evidence="6">
    <location>
        <begin position="398"/>
        <end position="420"/>
    </location>
</feature>
<feature type="transmembrane region" description="Helical" evidence="6">
    <location>
        <begin position="162"/>
        <end position="183"/>
    </location>
</feature>
<feature type="transmembrane region" description="Helical" evidence="6">
    <location>
        <begin position="343"/>
        <end position="366"/>
    </location>
</feature>
<evidence type="ECO:0000256" key="2">
    <source>
        <dbReference type="ARBA" id="ARBA00022448"/>
    </source>
</evidence>
<dbReference type="PANTHER" id="PTHR10283:SF82">
    <property type="entry name" value="SOLUTE CARRIER FAMILY 13 MEMBER 2"/>
    <property type="match status" value="1"/>
</dbReference>
<feature type="transmembrane region" description="Helical" evidence="6">
    <location>
        <begin position="73"/>
        <end position="92"/>
    </location>
</feature>
<evidence type="ECO:0000256" key="1">
    <source>
        <dbReference type="ARBA" id="ARBA00004141"/>
    </source>
</evidence>
<reference evidence="9" key="1">
    <citation type="submission" date="2023-09" db="EMBL/GenBank/DDBJ databases">
        <authorList>
            <person name="Li S."/>
            <person name="Li X."/>
            <person name="Zhang C."/>
            <person name="Zhao Z."/>
        </authorList>
    </citation>
    <scope>NUCLEOTIDE SEQUENCE [LARGE SCALE GENOMIC DNA]</scope>
    <source>
        <strain evidence="9">SQ345</strain>
    </source>
</reference>
<evidence type="ECO:0000256" key="3">
    <source>
        <dbReference type="ARBA" id="ARBA00022692"/>
    </source>
</evidence>
<evidence type="ECO:0000256" key="4">
    <source>
        <dbReference type="ARBA" id="ARBA00022989"/>
    </source>
</evidence>
<dbReference type="RefSeq" id="WP_348386454.1">
    <property type="nucleotide sequence ID" value="NZ_CP134146.1"/>
</dbReference>
<feature type="transmembrane region" description="Helical" evidence="6">
    <location>
        <begin position="432"/>
        <end position="455"/>
    </location>
</feature>
<dbReference type="InterPro" id="IPR004680">
    <property type="entry name" value="Cit_transptr-like_dom"/>
</dbReference>
<keyword evidence="9" id="KW-1185">Reference proteome</keyword>
<feature type="transmembrane region" description="Helical" evidence="6">
    <location>
        <begin position="373"/>
        <end position="392"/>
    </location>
</feature>
<name>A0ABY9TER4_9GAMM</name>
<feature type="transmembrane region" description="Helical" evidence="6">
    <location>
        <begin position="134"/>
        <end position="155"/>
    </location>
</feature>
<dbReference type="InterPro" id="IPR001898">
    <property type="entry name" value="SLC13A/DASS"/>
</dbReference>
<organism evidence="8 9">
    <name type="scientific">Thalassotalea nanhaiensis</name>
    <dbReference type="NCBI Taxonomy" id="3065648"/>
    <lineage>
        <taxon>Bacteria</taxon>
        <taxon>Pseudomonadati</taxon>
        <taxon>Pseudomonadota</taxon>
        <taxon>Gammaproteobacteria</taxon>
        <taxon>Alteromonadales</taxon>
        <taxon>Colwelliaceae</taxon>
        <taxon>Thalassotalea</taxon>
    </lineage>
</organism>
<dbReference type="PANTHER" id="PTHR10283">
    <property type="entry name" value="SOLUTE CARRIER FAMILY 13 MEMBER"/>
    <property type="match status" value="1"/>
</dbReference>
<keyword evidence="3 6" id="KW-0812">Transmembrane</keyword>
<evidence type="ECO:0000256" key="6">
    <source>
        <dbReference type="SAM" id="Phobius"/>
    </source>
</evidence>
<evidence type="ECO:0000313" key="9">
    <source>
        <dbReference type="Proteomes" id="UP001248581"/>
    </source>
</evidence>
<proteinExistence type="predicted"/>
<keyword evidence="5 6" id="KW-0472">Membrane</keyword>
<evidence type="ECO:0000313" key="8">
    <source>
        <dbReference type="EMBL" id="WNC67290.1"/>
    </source>
</evidence>
<keyword evidence="2" id="KW-0813">Transport</keyword>
<keyword evidence="4 6" id="KW-1133">Transmembrane helix</keyword>
<feature type="transmembrane region" description="Helical" evidence="6">
    <location>
        <begin position="275"/>
        <end position="296"/>
    </location>
</feature>
<protein>
    <submittedName>
        <fullName evidence="8">SLC13 family permease</fullName>
    </submittedName>
</protein>
<evidence type="ECO:0000259" key="7">
    <source>
        <dbReference type="Pfam" id="PF03600"/>
    </source>
</evidence>
<dbReference type="Proteomes" id="UP001248581">
    <property type="component" value="Chromosome"/>
</dbReference>
<evidence type="ECO:0000256" key="5">
    <source>
        <dbReference type="ARBA" id="ARBA00023136"/>
    </source>
</evidence>